<feature type="transmembrane region" description="Helical" evidence="2">
    <location>
        <begin position="18"/>
        <end position="35"/>
    </location>
</feature>
<keyword evidence="2" id="KW-0812">Transmembrane</keyword>
<dbReference type="GO" id="GO:0006465">
    <property type="term" value="P:signal peptide processing"/>
    <property type="evidence" value="ECO:0007669"/>
    <property type="project" value="TreeGrafter"/>
</dbReference>
<accession>A0A3G8ZUQ9</accession>
<feature type="transmembrane region" description="Helical" evidence="2">
    <location>
        <begin position="56"/>
        <end position="80"/>
    </location>
</feature>
<evidence type="ECO:0000313" key="5">
    <source>
        <dbReference type="Proteomes" id="UP000268084"/>
    </source>
</evidence>
<dbReference type="Gene3D" id="1.20.120.1220">
    <property type="match status" value="1"/>
</dbReference>
<evidence type="ECO:0000313" key="4">
    <source>
        <dbReference type="EMBL" id="AZI57756.1"/>
    </source>
</evidence>
<keyword evidence="2" id="KW-0472">Membrane</keyword>
<evidence type="ECO:0000256" key="2">
    <source>
        <dbReference type="SAM" id="Phobius"/>
    </source>
</evidence>
<dbReference type="AlphaFoldDB" id="A0A3G8ZUQ9"/>
<feature type="transmembrane region" description="Helical" evidence="2">
    <location>
        <begin position="171"/>
        <end position="191"/>
    </location>
</feature>
<sequence>MPLIGPGWHAGVVMGENWLVAGIVAAAAIPAGVGIRELLRRLRRGAVFTAGPIEAACALVCGGAALILGPSALLPVTLWAGLLAVALSAVDLTHHRLPDAITLSAFPITAVILVATTLVTPGAGDLARAGIASAVVGGAFCALAYGLPVAMGRGDAKLAFTLGLLLGYQSWLAVIFAIMLAFLLGAVVGLAGMAAGRMTAKSALPFGPFLLLGTLVAMVAPSWIQTLLS</sequence>
<comment type="similarity">
    <text evidence="1">Belongs to the peptidase A24 family.</text>
</comment>
<protein>
    <submittedName>
        <fullName evidence="4">Prepilin peptidase</fullName>
    </submittedName>
</protein>
<organism evidence="4 5">
    <name type="scientific">Nakamurella antarctica</name>
    <dbReference type="NCBI Taxonomy" id="1902245"/>
    <lineage>
        <taxon>Bacteria</taxon>
        <taxon>Bacillati</taxon>
        <taxon>Actinomycetota</taxon>
        <taxon>Actinomycetes</taxon>
        <taxon>Nakamurellales</taxon>
        <taxon>Nakamurellaceae</taxon>
        <taxon>Nakamurella</taxon>
    </lineage>
</organism>
<feature type="transmembrane region" description="Helical" evidence="2">
    <location>
        <begin position="131"/>
        <end position="151"/>
    </location>
</feature>
<dbReference type="KEGG" id="nak:EH165_05935"/>
<feature type="domain" description="Prepilin type IV endopeptidase peptidase" evidence="3">
    <location>
        <begin position="82"/>
        <end position="190"/>
    </location>
</feature>
<dbReference type="RefSeq" id="WP_124798468.1">
    <property type="nucleotide sequence ID" value="NZ_CP034170.1"/>
</dbReference>
<dbReference type="InterPro" id="IPR000045">
    <property type="entry name" value="Prepilin_IV_endopep_pep"/>
</dbReference>
<evidence type="ECO:0000256" key="1">
    <source>
        <dbReference type="ARBA" id="ARBA00005801"/>
    </source>
</evidence>
<proteinExistence type="inferred from homology"/>
<evidence type="ECO:0000259" key="3">
    <source>
        <dbReference type="Pfam" id="PF01478"/>
    </source>
</evidence>
<feature type="transmembrane region" description="Helical" evidence="2">
    <location>
        <begin position="203"/>
        <end position="224"/>
    </location>
</feature>
<dbReference type="PANTHER" id="PTHR30487">
    <property type="entry name" value="TYPE 4 PREPILIN-LIKE PROTEINS LEADER PEPTIDE-PROCESSING ENZYME"/>
    <property type="match status" value="1"/>
</dbReference>
<dbReference type="GO" id="GO:0004190">
    <property type="term" value="F:aspartic-type endopeptidase activity"/>
    <property type="evidence" value="ECO:0007669"/>
    <property type="project" value="InterPro"/>
</dbReference>
<keyword evidence="2" id="KW-1133">Transmembrane helix</keyword>
<gene>
    <name evidence="4" type="ORF">EH165_05935</name>
</gene>
<dbReference type="OrthoDB" id="2087435at2"/>
<keyword evidence="5" id="KW-1185">Reference proteome</keyword>
<dbReference type="Pfam" id="PF01478">
    <property type="entry name" value="Peptidase_A24"/>
    <property type="match status" value="1"/>
</dbReference>
<feature type="transmembrane region" description="Helical" evidence="2">
    <location>
        <begin position="100"/>
        <end position="119"/>
    </location>
</feature>
<dbReference type="InterPro" id="IPR050882">
    <property type="entry name" value="Prepilin_peptidase/N-MTase"/>
</dbReference>
<dbReference type="PANTHER" id="PTHR30487:SF0">
    <property type="entry name" value="PREPILIN LEADER PEPTIDASE_N-METHYLTRANSFERASE-RELATED"/>
    <property type="match status" value="1"/>
</dbReference>
<reference evidence="4 5" key="2">
    <citation type="submission" date="2018-12" db="EMBL/GenBank/DDBJ databases">
        <title>Nakamurella antarcticus sp. nov., isolated from Antarctica South Shetland Islands soil.</title>
        <authorList>
            <person name="Peng F."/>
        </authorList>
    </citation>
    <scope>NUCLEOTIDE SEQUENCE [LARGE SCALE GENOMIC DNA]</scope>
    <source>
        <strain evidence="4 5">S14-144</strain>
    </source>
</reference>
<name>A0A3G8ZUQ9_9ACTN</name>
<dbReference type="GO" id="GO:0005886">
    <property type="term" value="C:plasma membrane"/>
    <property type="evidence" value="ECO:0007669"/>
    <property type="project" value="TreeGrafter"/>
</dbReference>
<dbReference type="Proteomes" id="UP000268084">
    <property type="component" value="Chromosome"/>
</dbReference>
<reference evidence="4 5" key="1">
    <citation type="submission" date="2018-11" db="EMBL/GenBank/DDBJ databases">
        <authorList>
            <person name="Da X."/>
        </authorList>
    </citation>
    <scope>NUCLEOTIDE SEQUENCE [LARGE SCALE GENOMIC DNA]</scope>
    <source>
        <strain evidence="4 5">S14-144</strain>
    </source>
</reference>
<dbReference type="EMBL" id="CP034170">
    <property type="protein sequence ID" value="AZI57756.1"/>
    <property type="molecule type" value="Genomic_DNA"/>
</dbReference>